<proteinExistence type="predicted"/>
<dbReference type="WBParaSite" id="ES5_v2.g27157.t1">
    <property type="protein sequence ID" value="ES5_v2.g27157.t1"/>
    <property type="gene ID" value="ES5_v2.g27157"/>
</dbReference>
<evidence type="ECO:0000313" key="2">
    <source>
        <dbReference type="WBParaSite" id="ES5_v2.g27157.t1"/>
    </source>
</evidence>
<protein>
    <submittedName>
        <fullName evidence="2">Protein kinase domain-containing protein</fullName>
    </submittedName>
</protein>
<dbReference type="Proteomes" id="UP000887579">
    <property type="component" value="Unplaced"/>
</dbReference>
<evidence type="ECO:0000313" key="1">
    <source>
        <dbReference type="Proteomes" id="UP000887579"/>
    </source>
</evidence>
<accession>A0AC34GC21</accession>
<sequence length="88" mass="10406">MMKLEKEHLEKHYLRAKRPDSEENINNAPPPTMMNYFKWTAQISDGMSYLESLKFCHRDLAARNCMVSNDETVKTGDFGMVRDVYYHE</sequence>
<reference evidence="2" key="1">
    <citation type="submission" date="2022-11" db="UniProtKB">
        <authorList>
            <consortium name="WormBaseParasite"/>
        </authorList>
    </citation>
    <scope>IDENTIFICATION</scope>
</reference>
<name>A0AC34GC21_9BILA</name>
<organism evidence="1 2">
    <name type="scientific">Panagrolaimus sp. ES5</name>
    <dbReference type="NCBI Taxonomy" id="591445"/>
    <lineage>
        <taxon>Eukaryota</taxon>
        <taxon>Metazoa</taxon>
        <taxon>Ecdysozoa</taxon>
        <taxon>Nematoda</taxon>
        <taxon>Chromadorea</taxon>
        <taxon>Rhabditida</taxon>
        <taxon>Tylenchina</taxon>
        <taxon>Panagrolaimomorpha</taxon>
        <taxon>Panagrolaimoidea</taxon>
        <taxon>Panagrolaimidae</taxon>
        <taxon>Panagrolaimus</taxon>
    </lineage>
</organism>